<keyword evidence="2" id="KW-1185">Reference proteome</keyword>
<evidence type="ECO:0000313" key="1">
    <source>
        <dbReference type="EMBL" id="RPA86054.1"/>
    </source>
</evidence>
<reference evidence="1 2" key="1">
    <citation type="journal article" date="2018" name="Nat. Ecol. Evol.">
        <title>Pezizomycetes genomes reveal the molecular basis of ectomycorrhizal truffle lifestyle.</title>
        <authorList>
            <person name="Murat C."/>
            <person name="Payen T."/>
            <person name="Noel B."/>
            <person name="Kuo A."/>
            <person name="Morin E."/>
            <person name="Chen J."/>
            <person name="Kohler A."/>
            <person name="Krizsan K."/>
            <person name="Balestrini R."/>
            <person name="Da Silva C."/>
            <person name="Montanini B."/>
            <person name="Hainaut M."/>
            <person name="Levati E."/>
            <person name="Barry K.W."/>
            <person name="Belfiori B."/>
            <person name="Cichocki N."/>
            <person name="Clum A."/>
            <person name="Dockter R.B."/>
            <person name="Fauchery L."/>
            <person name="Guy J."/>
            <person name="Iotti M."/>
            <person name="Le Tacon F."/>
            <person name="Lindquist E.A."/>
            <person name="Lipzen A."/>
            <person name="Malagnac F."/>
            <person name="Mello A."/>
            <person name="Molinier V."/>
            <person name="Miyauchi S."/>
            <person name="Poulain J."/>
            <person name="Riccioni C."/>
            <person name="Rubini A."/>
            <person name="Sitrit Y."/>
            <person name="Splivallo R."/>
            <person name="Traeger S."/>
            <person name="Wang M."/>
            <person name="Zifcakova L."/>
            <person name="Wipf D."/>
            <person name="Zambonelli A."/>
            <person name="Paolocci F."/>
            <person name="Nowrousian M."/>
            <person name="Ottonello S."/>
            <person name="Baldrian P."/>
            <person name="Spatafora J.W."/>
            <person name="Henrissat B."/>
            <person name="Nagy L.G."/>
            <person name="Aury J.M."/>
            <person name="Wincker P."/>
            <person name="Grigoriev I.V."/>
            <person name="Bonfante P."/>
            <person name="Martin F.M."/>
        </authorList>
    </citation>
    <scope>NUCLEOTIDE SEQUENCE [LARGE SCALE GENOMIC DNA]</scope>
    <source>
        <strain evidence="1 2">RN42</strain>
    </source>
</reference>
<dbReference type="AlphaFoldDB" id="A0A3N4IWQ2"/>
<dbReference type="Proteomes" id="UP000275078">
    <property type="component" value="Unassembled WGS sequence"/>
</dbReference>
<gene>
    <name evidence="1" type="ORF">BJ508DRAFT_322203</name>
</gene>
<proteinExistence type="predicted"/>
<protein>
    <recommendedName>
        <fullName evidence="3">F-box domain-containing protein</fullName>
    </recommendedName>
</protein>
<evidence type="ECO:0008006" key="3">
    <source>
        <dbReference type="Google" id="ProtNLM"/>
    </source>
</evidence>
<evidence type="ECO:0000313" key="2">
    <source>
        <dbReference type="Proteomes" id="UP000275078"/>
    </source>
</evidence>
<organism evidence="1 2">
    <name type="scientific">Ascobolus immersus RN42</name>
    <dbReference type="NCBI Taxonomy" id="1160509"/>
    <lineage>
        <taxon>Eukaryota</taxon>
        <taxon>Fungi</taxon>
        <taxon>Dikarya</taxon>
        <taxon>Ascomycota</taxon>
        <taxon>Pezizomycotina</taxon>
        <taxon>Pezizomycetes</taxon>
        <taxon>Pezizales</taxon>
        <taxon>Ascobolaceae</taxon>
        <taxon>Ascobolus</taxon>
    </lineage>
</organism>
<name>A0A3N4IWQ2_ASCIM</name>
<sequence length="196" mass="22006">MSARSLLTLPLKMRLEIYDQCDIFKLFALSITSSQLYIEINGRKGPTRNFNCQIPHHYGAALEAGPDSEHAILGEAKPTDRAILSTSMIARNGPYEDEDRTSFNVLFAWAETDRVTNQKLLCCQGCGFIGPDHLDMLTDGVPSAPEERNCRACILAHAEQYVTAHMSGLITQQGQRLELFLYYLEVIRMNYEGAED</sequence>
<dbReference type="EMBL" id="ML119651">
    <property type="protein sequence ID" value="RPA86054.1"/>
    <property type="molecule type" value="Genomic_DNA"/>
</dbReference>
<accession>A0A3N4IWQ2</accession>